<dbReference type="RefSeq" id="WP_162657341.1">
    <property type="nucleotide sequence ID" value="NZ_LR593887.1"/>
</dbReference>
<evidence type="ECO:0000313" key="2">
    <source>
        <dbReference type="EMBL" id="VIP02140.1"/>
    </source>
</evidence>
<evidence type="ECO:0008006" key="4">
    <source>
        <dbReference type="Google" id="ProtNLM"/>
    </source>
</evidence>
<accession>A0A6C2YKN6</accession>
<proteinExistence type="predicted"/>
<dbReference type="Proteomes" id="UP000464378">
    <property type="component" value="Chromosome"/>
</dbReference>
<dbReference type="Gene3D" id="1.10.10.10">
    <property type="entry name" value="Winged helix-like DNA-binding domain superfamily/Winged helix DNA-binding domain"/>
    <property type="match status" value="1"/>
</dbReference>
<sequence>MTNLLKARQVAEYLHVPCREFLDMVEAGQGPVCILLPSGRRRWRLADVDAWVACHAVSVSAAAAATAAAPAPAPPEPAPVPLPVPPVNDCTGTNAQNQGGRPSGTGDGTGETAENNSDNFASESADATGAIADKLSQAQIEVLSVLPMHGTWLTTPAAARRISADISPTSGDFRRKIRQLKEARLIDSTNQGLRLTELGKSVRLHLENEPP</sequence>
<evidence type="ECO:0000313" key="3">
    <source>
        <dbReference type="Proteomes" id="UP000464378"/>
    </source>
</evidence>
<dbReference type="InParanoid" id="A0A6C2YKN6"/>
<dbReference type="EMBL" id="LR593887">
    <property type="protein sequence ID" value="VTS00507.1"/>
    <property type="molecule type" value="Genomic_DNA"/>
</dbReference>
<name>A0A6C2YKN6_9BACT</name>
<dbReference type="AlphaFoldDB" id="A0A6C2YKN6"/>
<reference evidence="2" key="1">
    <citation type="submission" date="2019-04" db="EMBL/GenBank/DDBJ databases">
        <authorList>
            <consortium name="Science for Life Laboratories"/>
        </authorList>
    </citation>
    <scope>NUCLEOTIDE SEQUENCE</scope>
    <source>
        <strain evidence="2">MBLW1</strain>
    </source>
</reference>
<gene>
    <name evidence="2" type="ORF">GMBLW1_18200</name>
</gene>
<feature type="compositionally biased region" description="Pro residues" evidence="1">
    <location>
        <begin position="71"/>
        <end position="86"/>
    </location>
</feature>
<protein>
    <recommendedName>
        <fullName evidence="4">Helix-turn-helix domain-containing protein</fullName>
    </recommendedName>
</protein>
<dbReference type="InterPro" id="IPR036388">
    <property type="entry name" value="WH-like_DNA-bd_sf"/>
</dbReference>
<evidence type="ECO:0000256" key="1">
    <source>
        <dbReference type="SAM" id="MobiDB-lite"/>
    </source>
</evidence>
<organism evidence="2">
    <name type="scientific">Tuwongella immobilis</name>
    <dbReference type="NCBI Taxonomy" id="692036"/>
    <lineage>
        <taxon>Bacteria</taxon>
        <taxon>Pseudomonadati</taxon>
        <taxon>Planctomycetota</taxon>
        <taxon>Planctomycetia</taxon>
        <taxon>Gemmatales</taxon>
        <taxon>Gemmataceae</taxon>
        <taxon>Tuwongella</taxon>
    </lineage>
</organism>
<dbReference type="EMBL" id="LR586016">
    <property type="protein sequence ID" value="VIP02140.1"/>
    <property type="molecule type" value="Genomic_DNA"/>
</dbReference>
<keyword evidence="3" id="KW-1185">Reference proteome</keyword>
<feature type="compositionally biased region" description="Polar residues" evidence="1">
    <location>
        <begin position="112"/>
        <end position="121"/>
    </location>
</feature>
<dbReference type="KEGG" id="tim:GMBLW1_18200"/>
<feature type="region of interest" description="Disordered" evidence="1">
    <location>
        <begin position="69"/>
        <end position="121"/>
    </location>
</feature>